<dbReference type="EMBL" id="VKDB01000046">
    <property type="protein sequence ID" value="TSA79289.1"/>
    <property type="molecule type" value="Genomic_DNA"/>
</dbReference>
<accession>A0A553UGD5</accession>
<evidence type="ECO:0000313" key="1">
    <source>
        <dbReference type="EMBL" id="TSA79289.1"/>
    </source>
</evidence>
<gene>
    <name evidence="1" type="ORF">FNU79_18190</name>
</gene>
<evidence type="ECO:0000313" key="2">
    <source>
        <dbReference type="Proteomes" id="UP000316092"/>
    </source>
</evidence>
<reference evidence="1 2" key="1">
    <citation type="submission" date="2019-07" db="EMBL/GenBank/DDBJ databases">
        <title>Deinococcus detaillus sp. nov., isolated from humus soil in Antarctica.</title>
        <authorList>
            <person name="Zhang K."/>
        </authorList>
    </citation>
    <scope>NUCLEOTIDE SEQUENCE [LARGE SCALE GENOMIC DNA]</scope>
    <source>
        <strain evidence="1 2">H1</strain>
    </source>
</reference>
<dbReference type="Proteomes" id="UP000316092">
    <property type="component" value="Unassembled WGS sequence"/>
</dbReference>
<name>A0A553UGD5_9DEIO</name>
<sequence>MQSQAPIKRQVVGFIRQQFKLTELRACRVLRFWRSTQRLYRNGSGEEKDLALGLALISA</sequence>
<keyword evidence="2" id="KW-1185">Reference proteome</keyword>
<protein>
    <submittedName>
        <fullName evidence="1">Uncharacterized protein</fullName>
    </submittedName>
</protein>
<proteinExistence type="predicted"/>
<comment type="caution">
    <text evidence="1">The sequence shown here is derived from an EMBL/GenBank/DDBJ whole genome shotgun (WGS) entry which is preliminary data.</text>
</comment>
<organism evidence="1 2">
    <name type="scientific">Deinococcus detaillensis</name>
    <dbReference type="NCBI Taxonomy" id="2592048"/>
    <lineage>
        <taxon>Bacteria</taxon>
        <taxon>Thermotogati</taxon>
        <taxon>Deinococcota</taxon>
        <taxon>Deinococci</taxon>
        <taxon>Deinococcales</taxon>
        <taxon>Deinococcaceae</taxon>
        <taxon>Deinococcus</taxon>
    </lineage>
</organism>
<dbReference type="OrthoDB" id="59993at2"/>
<dbReference type="AlphaFoldDB" id="A0A553UGD5"/>